<dbReference type="Proteomes" id="UP000078237">
    <property type="component" value="Unassembled WGS sequence"/>
</dbReference>
<name>A0A150ASD8_9PEZI</name>
<gene>
    <name evidence="2" type="ORF">MMYC01_200068</name>
</gene>
<dbReference type="PANTHER" id="PTHR46082:SF6">
    <property type="entry name" value="AAA+ ATPASE DOMAIN-CONTAINING PROTEIN-RELATED"/>
    <property type="match status" value="1"/>
</dbReference>
<dbReference type="STRING" id="100816.A0A150ASD8"/>
<dbReference type="SUPFAM" id="SSF81301">
    <property type="entry name" value="Nucleotidyltransferase"/>
    <property type="match status" value="1"/>
</dbReference>
<feature type="domain" description="RelA/SpoT" evidence="1">
    <location>
        <begin position="79"/>
        <end position="221"/>
    </location>
</feature>
<evidence type="ECO:0000259" key="1">
    <source>
        <dbReference type="SMART" id="SM00954"/>
    </source>
</evidence>
<dbReference type="Gene3D" id="3.40.50.300">
    <property type="entry name" value="P-loop containing nucleotide triphosphate hydrolases"/>
    <property type="match status" value="1"/>
</dbReference>
<dbReference type="InterPro" id="IPR043519">
    <property type="entry name" value="NT_sf"/>
</dbReference>
<protein>
    <submittedName>
        <fullName evidence="2">Kinesin light chain</fullName>
    </submittedName>
</protein>
<dbReference type="Gene3D" id="1.25.40.10">
    <property type="entry name" value="Tetratricopeptide repeat domain"/>
    <property type="match status" value="2"/>
</dbReference>
<dbReference type="EMBL" id="LCTW02000001">
    <property type="protein sequence ID" value="KXX83370.1"/>
    <property type="molecule type" value="Genomic_DNA"/>
</dbReference>
<evidence type="ECO:0000313" key="2">
    <source>
        <dbReference type="EMBL" id="KXX83370.1"/>
    </source>
</evidence>
<accession>A0A150ASD8</accession>
<dbReference type="InterPro" id="IPR053137">
    <property type="entry name" value="NLR-like"/>
</dbReference>
<keyword evidence="3" id="KW-1185">Reference proteome</keyword>
<dbReference type="SUPFAM" id="SSF48452">
    <property type="entry name" value="TPR-like"/>
    <property type="match status" value="2"/>
</dbReference>
<evidence type="ECO:0000313" key="3">
    <source>
        <dbReference type="Proteomes" id="UP000078237"/>
    </source>
</evidence>
<dbReference type="GO" id="GO:0015969">
    <property type="term" value="P:guanosine tetraphosphate metabolic process"/>
    <property type="evidence" value="ECO:0007669"/>
    <property type="project" value="InterPro"/>
</dbReference>
<dbReference type="PANTHER" id="PTHR46082">
    <property type="entry name" value="ATP/GTP-BINDING PROTEIN-RELATED"/>
    <property type="match status" value="1"/>
</dbReference>
<dbReference type="VEuPathDB" id="FungiDB:MMYC01_200068"/>
<dbReference type="Gene3D" id="3.30.460.10">
    <property type="entry name" value="Beta Polymerase, domain 2"/>
    <property type="match status" value="1"/>
</dbReference>
<dbReference type="OrthoDB" id="427518at2759"/>
<reference evidence="2 3" key="1">
    <citation type="journal article" date="2016" name="Genome Announc.">
        <title>Genome Sequence of Madurella mycetomatis mm55, Isolated from a Human Mycetoma Case in Sudan.</title>
        <authorList>
            <person name="Smit S."/>
            <person name="Derks M.F."/>
            <person name="Bervoets S."/>
            <person name="Fahal A."/>
            <person name="van Leeuwen W."/>
            <person name="van Belkum A."/>
            <person name="van de Sande W.W."/>
        </authorList>
    </citation>
    <scope>NUCLEOTIDE SEQUENCE [LARGE SCALE GENOMIC DNA]</scope>
    <source>
        <strain evidence="3">mm55</strain>
    </source>
</reference>
<dbReference type="InterPro" id="IPR007685">
    <property type="entry name" value="RelA_SpoT"/>
</dbReference>
<proteinExistence type="predicted"/>
<dbReference type="SMART" id="SM00028">
    <property type="entry name" value="TPR"/>
    <property type="match status" value="4"/>
</dbReference>
<dbReference type="SMART" id="SM00954">
    <property type="entry name" value="RelA_SpoT"/>
    <property type="match status" value="1"/>
</dbReference>
<sequence>MDSHALVPAQARETLTGNQPLRARIDQIMRETPSPDPKHAFVHDIWPLLRGEYETMMKSVKEFCENVLEQGAIDCQVLGRTKAVESVGKSLDRREKYLWEQQQKRFESLADIFRELHDLVGLRIVLDFPDDMEKVIRFVQETFREEKTPAVFSPEREVGQSWTSWFGAYQTRNHRVSLKSGISGTLSRFCGVMFEVQLTTVAENLYNRLAHPLLYKHSFGPLTRQDEMVADMSHGIAICYTLCLMYMKDKLEKRSEVLDMDGLAATTDGPGSGLVHEIEKSGARFYQGLRRSARFDTSISLPPQPRPTPPEGCSSIDDLKEWLSTKLEEVLNETRVARPLRSHVQGDCDEGNSSLVPFIVPYASNPDFIGRSEILEQLKRELGHGQSPTRSTSQPRVSLCGLGGIGKTQIAIAYVYWLRETHPTISVFWVHASNAERFRQAYTSIAKECEVPGHNDPKTDVLKLVKTWLEKKDRGLWLMVIDNADDTQLFFGEQWGSKNSGTFNHEEDLGRYLPDCSNSAILVTTRNKQTGSRLAKGKRPIEVGIMDEDETVQLLRTRLNAPTNEYSALSSRLEHLPLALVQAAAFIQENTITIGDYLELLDKSDQHLVDLLSEQFETVGRDSEAPRAVAEAWILSFEQIQQQNAFASELLSLMSLLDRQAIPWEFLSLYSKQQLGEETRREMELTKALGVLKAFSFVTGDKSYGFDIHRLVQLVTRKWLTGNNKIHLFIEQAVLVLSQAYPPGNYENWTTCNAYLPHVYAVLEYEGTGSRDEKLARASLRYCVAEFLSYLGQWKEAEWLGVQVMEARKRMLGEEHPSTLTSIGNLALAYWGQGRWKEAEELGVQVMEASKRVRGEEHPDTLISIGNLASTYRDQGRWKEAEELEIHVMEATKRVLGEEHPDTLISIGNLASTYQNQGRWKEAEELVIQVMEATKKVLGEGHPNTLIGIANLASTYRDQGRWKEAEELVIQVMETRKKVLGEEHPDTMTSMNNLAFIKKSQGRLSDALTLLQNCLHLQQRVLGRDHPDTVSTRFDLTEWQNASGNGDG</sequence>
<dbReference type="AlphaFoldDB" id="A0A150ASD8"/>
<organism evidence="2 3">
    <name type="scientific">Madurella mycetomatis</name>
    <dbReference type="NCBI Taxonomy" id="100816"/>
    <lineage>
        <taxon>Eukaryota</taxon>
        <taxon>Fungi</taxon>
        <taxon>Dikarya</taxon>
        <taxon>Ascomycota</taxon>
        <taxon>Pezizomycotina</taxon>
        <taxon>Sordariomycetes</taxon>
        <taxon>Sordariomycetidae</taxon>
        <taxon>Sordariales</taxon>
        <taxon>Sordariales incertae sedis</taxon>
        <taxon>Madurella</taxon>
    </lineage>
</organism>
<dbReference type="SUPFAM" id="SSF52540">
    <property type="entry name" value="P-loop containing nucleoside triphosphate hydrolases"/>
    <property type="match status" value="1"/>
</dbReference>
<dbReference type="InterPro" id="IPR019734">
    <property type="entry name" value="TPR_rpt"/>
</dbReference>
<dbReference type="Pfam" id="PF04607">
    <property type="entry name" value="RelA_SpoT"/>
    <property type="match status" value="1"/>
</dbReference>
<dbReference type="InterPro" id="IPR027417">
    <property type="entry name" value="P-loop_NTPase"/>
</dbReference>
<dbReference type="Pfam" id="PF13424">
    <property type="entry name" value="TPR_12"/>
    <property type="match status" value="3"/>
</dbReference>
<dbReference type="NCBIfam" id="NF040586">
    <property type="entry name" value="FxSxx_TPR"/>
    <property type="match status" value="1"/>
</dbReference>
<comment type="caution">
    <text evidence="2">The sequence shown here is derived from an EMBL/GenBank/DDBJ whole genome shotgun (WGS) entry which is preliminary data.</text>
</comment>
<dbReference type="InterPro" id="IPR011990">
    <property type="entry name" value="TPR-like_helical_dom_sf"/>
</dbReference>